<evidence type="ECO:0000256" key="1">
    <source>
        <dbReference type="SAM" id="Phobius"/>
    </source>
</evidence>
<reference evidence="2" key="1">
    <citation type="submission" date="2024-06" db="EMBL/GenBank/DDBJ databases">
        <title>Genome sequence of Vogesella sp. MAHUQ-64.</title>
        <authorList>
            <person name="Huq M.A."/>
        </authorList>
    </citation>
    <scope>NUCLEOTIDE SEQUENCE</scope>
    <source>
        <strain evidence="2">MAHUQ-64</strain>
    </source>
</reference>
<keyword evidence="1" id="KW-0812">Transmembrane</keyword>
<sequence>MQARTLKQLLICFTIFLLLTVMAVFSSSIYLGFFGYVAMLIVGTATTTIGVVVGDAIRRLAMPDLVFAADGVDLLRKKVFWLVGPQAIGWFVGYIAFKGVMGKLGFYL</sequence>
<organism evidence="2 3">
    <name type="scientific">Vogesella oryzagri</name>
    <dbReference type="NCBI Taxonomy" id="3160864"/>
    <lineage>
        <taxon>Bacteria</taxon>
        <taxon>Pseudomonadati</taxon>
        <taxon>Pseudomonadota</taxon>
        <taxon>Betaproteobacteria</taxon>
        <taxon>Neisseriales</taxon>
        <taxon>Chromobacteriaceae</taxon>
        <taxon>Vogesella</taxon>
    </lineage>
</organism>
<protein>
    <submittedName>
        <fullName evidence="2">Uncharacterized protein</fullName>
    </submittedName>
</protein>
<keyword evidence="3" id="KW-1185">Reference proteome</keyword>
<accession>A0ABV1M8P4</accession>
<evidence type="ECO:0000313" key="2">
    <source>
        <dbReference type="EMBL" id="MEQ6292080.1"/>
    </source>
</evidence>
<dbReference type="RefSeq" id="WP_349589837.1">
    <property type="nucleotide sequence ID" value="NZ_JBEFLD010000008.1"/>
</dbReference>
<keyword evidence="1" id="KW-1133">Transmembrane helix</keyword>
<evidence type="ECO:0000313" key="3">
    <source>
        <dbReference type="Proteomes" id="UP001433638"/>
    </source>
</evidence>
<gene>
    <name evidence="2" type="ORF">ABNW52_15810</name>
</gene>
<feature type="transmembrane region" description="Helical" evidence="1">
    <location>
        <begin position="79"/>
        <end position="97"/>
    </location>
</feature>
<proteinExistence type="predicted"/>
<name>A0ABV1M8P4_9NEIS</name>
<feature type="transmembrane region" description="Helical" evidence="1">
    <location>
        <begin position="33"/>
        <end position="58"/>
    </location>
</feature>
<keyword evidence="1" id="KW-0472">Membrane</keyword>
<comment type="caution">
    <text evidence="2">The sequence shown here is derived from an EMBL/GenBank/DDBJ whole genome shotgun (WGS) entry which is preliminary data.</text>
</comment>
<dbReference type="EMBL" id="JBEFLD010000008">
    <property type="protein sequence ID" value="MEQ6292080.1"/>
    <property type="molecule type" value="Genomic_DNA"/>
</dbReference>
<dbReference type="Proteomes" id="UP001433638">
    <property type="component" value="Unassembled WGS sequence"/>
</dbReference>